<proteinExistence type="predicted"/>
<keyword evidence="1" id="KW-0812">Transmembrane</keyword>
<sequence>MDDITFRRTIYSDPFTQDPEVIEAAKADPKKHAFWEEIRSMESALQEAMDIPVPEDLADKLILRQSLSDYKQTKQRRPWYMALAASVVLASVLTVGIMTQPSGNLAADVFAHMSHMEYELNKGGNVDLAMVNDKLAAYNGQISDGIGEIISANYCYLDSIKSLHMIIKGENGLASVFVLPSQASKGVDESFSNDEYSGASFLLESAKVIVVGENTSQVNELTSKAKQLLSFSI</sequence>
<dbReference type="Pfam" id="PF11859">
    <property type="entry name" value="DUF3379"/>
    <property type="match status" value="1"/>
</dbReference>
<keyword evidence="1" id="KW-0472">Membrane</keyword>
<name>A0ABV9LQP9_9ALTE</name>
<dbReference type="EMBL" id="JBHSGU010000002">
    <property type="protein sequence ID" value="MFC4698831.1"/>
    <property type="molecule type" value="Genomic_DNA"/>
</dbReference>
<accession>A0ABV9LQP9</accession>
<evidence type="ECO:0000313" key="3">
    <source>
        <dbReference type="Proteomes" id="UP001595897"/>
    </source>
</evidence>
<evidence type="ECO:0000313" key="2">
    <source>
        <dbReference type="EMBL" id="MFC4698831.1"/>
    </source>
</evidence>
<gene>
    <name evidence="2" type="ORF">ACFO4O_01480</name>
</gene>
<comment type="caution">
    <text evidence="2">The sequence shown here is derived from an EMBL/GenBank/DDBJ whole genome shotgun (WGS) entry which is preliminary data.</text>
</comment>
<protein>
    <submittedName>
        <fullName evidence="2">DUF3379 family protein</fullName>
    </submittedName>
</protein>
<evidence type="ECO:0000256" key="1">
    <source>
        <dbReference type="SAM" id="Phobius"/>
    </source>
</evidence>
<feature type="transmembrane region" description="Helical" evidence="1">
    <location>
        <begin position="79"/>
        <end position="98"/>
    </location>
</feature>
<dbReference type="RefSeq" id="WP_382405510.1">
    <property type="nucleotide sequence ID" value="NZ_JBHSGU010000002.1"/>
</dbReference>
<reference evidence="3" key="1">
    <citation type="journal article" date="2019" name="Int. J. Syst. Evol. Microbiol.">
        <title>The Global Catalogue of Microorganisms (GCM) 10K type strain sequencing project: providing services to taxonomists for standard genome sequencing and annotation.</title>
        <authorList>
            <consortium name="The Broad Institute Genomics Platform"/>
            <consortium name="The Broad Institute Genome Sequencing Center for Infectious Disease"/>
            <person name="Wu L."/>
            <person name="Ma J."/>
        </authorList>
    </citation>
    <scope>NUCLEOTIDE SEQUENCE [LARGE SCALE GENOMIC DNA]</scope>
    <source>
        <strain evidence="3">KACC 12507</strain>
    </source>
</reference>
<dbReference type="InterPro" id="IPR021806">
    <property type="entry name" value="DUF3379"/>
</dbReference>
<dbReference type="Proteomes" id="UP001595897">
    <property type="component" value="Unassembled WGS sequence"/>
</dbReference>
<keyword evidence="3" id="KW-1185">Reference proteome</keyword>
<organism evidence="2 3">
    <name type="scientific">Glaciecola siphonariae</name>
    <dbReference type="NCBI Taxonomy" id="521012"/>
    <lineage>
        <taxon>Bacteria</taxon>
        <taxon>Pseudomonadati</taxon>
        <taxon>Pseudomonadota</taxon>
        <taxon>Gammaproteobacteria</taxon>
        <taxon>Alteromonadales</taxon>
        <taxon>Alteromonadaceae</taxon>
        <taxon>Glaciecola</taxon>
    </lineage>
</organism>
<keyword evidence="1" id="KW-1133">Transmembrane helix</keyword>